<dbReference type="GO" id="GO:0003700">
    <property type="term" value="F:DNA-binding transcription factor activity"/>
    <property type="evidence" value="ECO:0007669"/>
    <property type="project" value="InterPro"/>
</dbReference>
<comment type="subcellular location">
    <subcellularLocation>
        <location evidence="1">Nucleus</location>
    </subcellularLocation>
</comment>
<keyword evidence="3" id="KW-0238">DNA-binding</keyword>
<gene>
    <name evidence="6" type="primary">Hsf5</name>
    <name evidence="6" type="ORF">EDOCOE_R10365</name>
</gene>
<evidence type="ECO:0000256" key="3">
    <source>
        <dbReference type="ARBA" id="ARBA00023125"/>
    </source>
</evidence>
<accession>A0A7K9N2Y5</accession>
<comment type="similarity">
    <text evidence="2">Belongs to the HSF family.</text>
</comment>
<feature type="non-terminal residue" evidence="6">
    <location>
        <position position="76"/>
    </location>
</feature>
<reference evidence="6 7" key="1">
    <citation type="submission" date="2019-09" db="EMBL/GenBank/DDBJ databases">
        <title>Bird 10,000 Genomes (B10K) Project - Family phase.</title>
        <authorList>
            <person name="Zhang G."/>
        </authorList>
    </citation>
    <scope>NUCLEOTIDE SEQUENCE [LARGE SCALE GENOMIC DNA]</scope>
    <source>
        <strain evidence="6">B10K-DU-001-25</strain>
        <tissue evidence="6">Muscle</tissue>
    </source>
</reference>
<dbReference type="EMBL" id="VWZW01000913">
    <property type="protein sequence ID" value="NXH81015.1"/>
    <property type="molecule type" value="Genomic_DNA"/>
</dbReference>
<organism evidence="6 7">
    <name type="scientific">Edolisoma coerulescens</name>
    <dbReference type="NCBI Taxonomy" id="2585810"/>
    <lineage>
        <taxon>Eukaryota</taxon>
        <taxon>Metazoa</taxon>
        <taxon>Chordata</taxon>
        <taxon>Craniata</taxon>
        <taxon>Vertebrata</taxon>
        <taxon>Euteleostomi</taxon>
        <taxon>Archelosauria</taxon>
        <taxon>Archosauria</taxon>
        <taxon>Dinosauria</taxon>
        <taxon>Saurischia</taxon>
        <taxon>Theropoda</taxon>
        <taxon>Coelurosauria</taxon>
        <taxon>Aves</taxon>
        <taxon>Neognathae</taxon>
        <taxon>Neoaves</taxon>
        <taxon>Telluraves</taxon>
        <taxon>Australaves</taxon>
        <taxon>Passeriformes</taxon>
        <taxon>Corvoidea</taxon>
        <taxon>Campephagidae</taxon>
        <taxon>Edolisoma</taxon>
    </lineage>
</organism>
<comment type="caution">
    <text evidence="6">The sequence shown here is derived from an EMBL/GenBank/DDBJ whole genome shotgun (WGS) entry which is preliminary data.</text>
</comment>
<evidence type="ECO:0000256" key="4">
    <source>
        <dbReference type="ARBA" id="ARBA00023242"/>
    </source>
</evidence>
<protein>
    <submittedName>
        <fullName evidence="6">HSF5 protein</fullName>
    </submittedName>
</protein>
<evidence type="ECO:0000256" key="1">
    <source>
        <dbReference type="ARBA" id="ARBA00004123"/>
    </source>
</evidence>
<name>A0A7K9N2Y5_9CORV</name>
<evidence type="ECO:0000256" key="2">
    <source>
        <dbReference type="ARBA" id="ARBA00006403"/>
    </source>
</evidence>
<dbReference type="InterPro" id="IPR036390">
    <property type="entry name" value="WH_DNA-bd_sf"/>
</dbReference>
<evidence type="ECO:0000313" key="6">
    <source>
        <dbReference type="EMBL" id="NXH81015.1"/>
    </source>
</evidence>
<feature type="domain" description="HSF-type DNA-binding" evidence="5">
    <location>
        <begin position="9"/>
        <end position="76"/>
    </location>
</feature>
<proteinExistence type="inferred from homology"/>
<dbReference type="AlphaFoldDB" id="A0A7K9N2Y5"/>
<evidence type="ECO:0000259" key="5">
    <source>
        <dbReference type="Pfam" id="PF00447"/>
    </source>
</evidence>
<dbReference type="SUPFAM" id="SSF46785">
    <property type="entry name" value="Winged helix' DNA-binding domain"/>
    <property type="match status" value="1"/>
</dbReference>
<dbReference type="InterPro" id="IPR036388">
    <property type="entry name" value="WH-like_DNA-bd_sf"/>
</dbReference>
<dbReference type="GO" id="GO:0005634">
    <property type="term" value="C:nucleus"/>
    <property type="evidence" value="ECO:0007669"/>
    <property type="project" value="UniProtKB-SubCell"/>
</dbReference>
<dbReference type="GO" id="GO:0043565">
    <property type="term" value="F:sequence-specific DNA binding"/>
    <property type="evidence" value="ECO:0007669"/>
    <property type="project" value="InterPro"/>
</dbReference>
<evidence type="ECO:0000313" key="7">
    <source>
        <dbReference type="Proteomes" id="UP000526889"/>
    </source>
</evidence>
<dbReference type="Proteomes" id="UP000526889">
    <property type="component" value="Unassembled WGS sequence"/>
</dbReference>
<dbReference type="InterPro" id="IPR000232">
    <property type="entry name" value="HSF_DNA-bd"/>
</dbReference>
<keyword evidence="4" id="KW-0539">Nucleus</keyword>
<feature type="non-terminal residue" evidence="6">
    <location>
        <position position="1"/>
    </location>
</feature>
<sequence>PRGLSASTFPARLWRLVTSPRVRSVRWDSLAQGLLIDRALFERELLSPAGAHGPAPGTFRATRFRSFVRQLNRYGF</sequence>
<keyword evidence="7" id="KW-1185">Reference proteome</keyword>
<dbReference type="Gene3D" id="1.10.10.10">
    <property type="entry name" value="Winged helix-like DNA-binding domain superfamily/Winged helix DNA-binding domain"/>
    <property type="match status" value="1"/>
</dbReference>
<dbReference type="Pfam" id="PF00447">
    <property type="entry name" value="HSF_DNA-bind"/>
    <property type="match status" value="1"/>
</dbReference>